<comment type="caution">
    <text evidence="3">The sequence shown here is derived from an EMBL/GenBank/DDBJ whole genome shotgun (WGS) entry which is preliminary data.</text>
</comment>
<dbReference type="RefSeq" id="WP_119949745.1">
    <property type="nucleotide sequence ID" value="NZ_QZEZ01000002.1"/>
</dbReference>
<dbReference type="SUPFAM" id="SSF52317">
    <property type="entry name" value="Class I glutamine amidotransferase-like"/>
    <property type="match status" value="1"/>
</dbReference>
<dbReference type="PANTHER" id="PTHR40469:SF2">
    <property type="entry name" value="GALACTOSE-BINDING DOMAIN-LIKE SUPERFAMILY PROTEIN"/>
    <property type="match status" value="1"/>
</dbReference>
<sequence length="274" mass="30126">MRIRPLLALAAAAACVGVGVAAPATGEAKPQQEKARVLVFSKTAAFRHDSIPAGVRAIERLGRPAGIAVDTTEDAGAFTDRNLRKYDAVVFMSTTGDVLDEPQERAFERYIQRGGGYLGVHAASDTEYDWPWYGGLVGAYFLDHPGAVNEQFQEATVVVEGPRTKATSALPRFWERTEEWYNFRTNPRPYVRVLATVDEDTYDPRGYTGSEGMGDDHPITWCQRYDGGRSVYTGMGHQVEAYSEPMFLRHLSGALKMASGLASTKHCKVSEPRG</sequence>
<proteinExistence type="predicted"/>
<organism evidence="3 4">
    <name type="scientific">Vallicoccus soli</name>
    <dbReference type="NCBI Taxonomy" id="2339232"/>
    <lineage>
        <taxon>Bacteria</taxon>
        <taxon>Bacillati</taxon>
        <taxon>Actinomycetota</taxon>
        <taxon>Actinomycetes</taxon>
        <taxon>Motilibacterales</taxon>
        <taxon>Vallicoccaceae</taxon>
        <taxon>Vallicoccus</taxon>
    </lineage>
</organism>
<dbReference type="Gene3D" id="3.40.50.880">
    <property type="match status" value="1"/>
</dbReference>
<dbReference type="EMBL" id="QZEZ01000002">
    <property type="protein sequence ID" value="RJK97028.1"/>
    <property type="molecule type" value="Genomic_DNA"/>
</dbReference>
<dbReference type="InterPro" id="IPR029062">
    <property type="entry name" value="Class_I_gatase-like"/>
</dbReference>
<name>A0A3A3Z5P2_9ACTN</name>
<feature type="domain" description="ThuA-like" evidence="2">
    <location>
        <begin position="36"/>
        <end position="256"/>
    </location>
</feature>
<evidence type="ECO:0000259" key="2">
    <source>
        <dbReference type="Pfam" id="PF06283"/>
    </source>
</evidence>
<keyword evidence="1" id="KW-0732">Signal</keyword>
<dbReference type="PROSITE" id="PS51257">
    <property type="entry name" value="PROKAR_LIPOPROTEIN"/>
    <property type="match status" value="1"/>
</dbReference>
<accession>A0A3A3Z5P2</accession>
<feature type="signal peptide" evidence="1">
    <location>
        <begin position="1"/>
        <end position="21"/>
    </location>
</feature>
<evidence type="ECO:0000256" key="1">
    <source>
        <dbReference type="SAM" id="SignalP"/>
    </source>
</evidence>
<evidence type="ECO:0000313" key="4">
    <source>
        <dbReference type="Proteomes" id="UP000265614"/>
    </source>
</evidence>
<dbReference type="Proteomes" id="UP000265614">
    <property type="component" value="Unassembled WGS sequence"/>
</dbReference>
<evidence type="ECO:0000313" key="3">
    <source>
        <dbReference type="EMBL" id="RJK97028.1"/>
    </source>
</evidence>
<dbReference type="Pfam" id="PF06283">
    <property type="entry name" value="ThuA"/>
    <property type="match status" value="1"/>
</dbReference>
<protein>
    <submittedName>
        <fullName evidence="3">ThuA domain-containing protein</fullName>
    </submittedName>
</protein>
<keyword evidence="4" id="KW-1185">Reference proteome</keyword>
<feature type="chain" id="PRO_5039157947" evidence="1">
    <location>
        <begin position="22"/>
        <end position="274"/>
    </location>
</feature>
<reference evidence="3 4" key="1">
    <citation type="submission" date="2018-09" db="EMBL/GenBank/DDBJ databases">
        <title>YIM 75000 draft genome.</title>
        <authorList>
            <person name="Tang S."/>
            <person name="Feng Y."/>
        </authorList>
    </citation>
    <scope>NUCLEOTIDE SEQUENCE [LARGE SCALE GENOMIC DNA]</scope>
    <source>
        <strain evidence="3 4">YIM 75000</strain>
    </source>
</reference>
<dbReference type="OrthoDB" id="9816308at2"/>
<dbReference type="PANTHER" id="PTHR40469">
    <property type="entry name" value="SECRETED GLYCOSYL HYDROLASE"/>
    <property type="match status" value="1"/>
</dbReference>
<dbReference type="InterPro" id="IPR029010">
    <property type="entry name" value="ThuA-like"/>
</dbReference>
<gene>
    <name evidence="3" type="ORF">D5H78_07335</name>
</gene>
<dbReference type="AlphaFoldDB" id="A0A3A3Z5P2"/>